<evidence type="ECO:0000313" key="1">
    <source>
        <dbReference type="EMBL" id="KZL20411.1"/>
    </source>
</evidence>
<keyword evidence="2" id="KW-1185">Reference proteome</keyword>
<dbReference type="STRING" id="989403.SAMN05421798_12227"/>
<sequence>MSRLADMAQPAAELLFGGGGGVKISEHRILVEAPVGALLIIFAWYKGRIAVNASLKSSIGGDFYTRELKSYFEGESQHTLKRTFAPERVRQQPEQIAREIERHIIEPATPLAFKALQGVADQHNKKREVAEFVNRISKGSAQKGAHGNFTLRREIKIFDPQAYGRIEVRELANDCDVQITGLSLHKLETLVNFLTSSGD</sequence>
<evidence type="ECO:0000313" key="2">
    <source>
        <dbReference type="Proteomes" id="UP000076577"/>
    </source>
</evidence>
<name>A0A165ZYT9_9HYPH</name>
<dbReference type="AlphaFoldDB" id="A0A165ZYT9"/>
<reference evidence="1 2" key="1">
    <citation type="journal article" date="2016" name="Front. Microbiol.">
        <title>Comparative Genomic Analysis Reveals a Diverse Repertoire of Genes Involved in Prokaryote-Eukaryote Interactions within the Pseudovibrio Genus.</title>
        <authorList>
            <person name="Romano S."/>
            <person name="Fernandez-Guerra A."/>
            <person name="Reen F.J."/>
            <person name="Glockner F.O."/>
            <person name="Crowley S.P."/>
            <person name="O'Sullivan O."/>
            <person name="Cotter P.D."/>
            <person name="Adams C."/>
            <person name="Dobson A.D."/>
            <person name="O'Gara F."/>
        </authorList>
    </citation>
    <scope>NUCLEOTIDE SEQUENCE [LARGE SCALE GENOMIC DNA]</scope>
    <source>
        <strain evidence="1 2">Ad2</strain>
    </source>
</reference>
<proteinExistence type="predicted"/>
<dbReference type="EMBL" id="LMCB01000009">
    <property type="protein sequence ID" value="KZL20411.1"/>
    <property type="molecule type" value="Genomic_DNA"/>
</dbReference>
<gene>
    <name evidence="1" type="ORF">PsAD2_01454</name>
</gene>
<dbReference type="RefSeq" id="WP_068004433.1">
    <property type="nucleotide sequence ID" value="NZ_FOFM01000022.1"/>
</dbReference>
<comment type="caution">
    <text evidence="1">The sequence shown here is derived from an EMBL/GenBank/DDBJ whole genome shotgun (WGS) entry which is preliminary data.</text>
</comment>
<accession>A0A165ZYT9</accession>
<dbReference type="Proteomes" id="UP000076577">
    <property type="component" value="Unassembled WGS sequence"/>
</dbReference>
<protein>
    <submittedName>
        <fullName evidence="1">Uncharacterized protein</fullName>
    </submittedName>
</protein>
<organism evidence="1 2">
    <name type="scientific">Pseudovibrio axinellae</name>
    <dbReference type="NCBI Taxonomy" id="989403"/>
    <lineage>
        <taxon>Bacteria</taxon>
        <taxon>Pseudomonadati</taxon>
        <taxon>Pseudomonadota</taxon>
        <taxon>Alphaproteobacteria</taxon>
        <taxon>Hyphomicrobiales</taxon>
        <taxon>Stappiaceae</taxon>
        <taxon>Pseudovibrio</taxon>
    </lineage>
</organism>
<dbReference type="PATRIC" id="fig|989403.3.peg.1548"/>